<dbReference type="AlphaFoldDB" id="A0A2A4HTT9"/>
<keyword evidence="3" id="KW-1185">Reference proteome</keyword>
<evidence type="ECO:0000313" key="3">
    <source>
        <dbReference type="Proteomes" id="UP000218784"/>
    </source>
</evidence>
<reference evidence="2 3" key="1">
    <citation type="submission" date="2017-09" db="EMBL/GenBank/DDBJ databases">
        <title>Sphingomonas ginsenosidimutans KACC 14949, whole genome shotgun sequence.</title>
        <authorList>
            <person name="Feng G."/>
            <person name="Zhu H."/>
        </authorList>
    </citation>
    <scope>NUCLEOTIDE SEQUENCE [LARGE SCALE GENOMIC DNA]</scope>
    <source>
        <strain evidence="2 3">KACC 14949</strain>
    </source>
</reference>
<accession>A0A2A4HTT9</accession>
<dbReference type="Proteomes" id="UP000218784">
    <property type="component" value="Unassembled WGS sequence"/>
</dbReference>
<gene>
    <name evidence="2" type="ORF">COA17_18490</name>
</gene>
<comment type="caution">
    <text evidence="2">The sequence shown here is derived from an EMBL/GenBank/DDBJ whole genome shotgun (WGS) entry which is preliminary data.</text>
</comment>
<feature type="domain" description="DNA-binding transcriptional repressor CapW winged helix-turn-helix" evidence="1">
    <location>
        <begin position="11"/>
        <end position="51"/>
    </location>
</feature>
<dbReference type="EMBL" id="NWVD01000038">
    <property type="protein sequence ID" value="PCG07421.1"/>
    <property type="molecule type" value="Genomic_DNA"/>
</dbReference>
<proteinExistence type="predicted"/>
<protein>
    <submittedName>
        <fullName evidence="2">WYL domain-containing protein</fullName>
    </submittedName>
</protein>
<sequence length="53" mass="6119">MDSDSGLRRGVESRLEFIEFRLFWEGHVNRSDLIDVFGVSINQASTDLNRYLG</sequence>
<feature type="non-terminal residue" evidence="2">
    <location>
        <position position="53"/>
    </location>
</feature>
<dbReference type="InterPro" id="IPR059019">
    <property type="entry name" value="WHD_CapW"/>
</dbReference>
<dbReference type="Pfam" id="PF26109">
    <property type="entry name" value="WHD_BrxR"/>
    <property type="match status" value="1"/>
</dbReference>
<organism evidence="2 3">
    <name type="scientific">Sphingomonas ginsenosidimutans</name>
    <dbReference type="NCBI Taxonomy" id="862134"/>
    <lineage>
        <taxon>Bacteria</taxon>
        <taxon>Pseudomonadati</taxon>
        <taxon>Pseudomonadota</taxon>
        <taxon>Alphaproteobacteria</taxon>
        <taxon>Sphingomonadales</taxon>
        <taxon>Sphingomonadaceae</taxon>
        <taxon>Sphingomonas</taxon>
    </lineage>
</organism>
<name>A0A2A4HTT9_9SPHN</name>
<evidence type="ECO:0000259" key="1">
    <source>
        <dbReference type="Pfam" id="PF26109"/>
    </source>
</evidence>
<evidence type="ECO:0000313" key="2">
    <source>
        <dbReference type="EMBL" id="PCG07421.1"/>
    </source>
</evidence>